<dbReference type="PaxDb" id="289377-HL41_06875"/>
<sequence length="213" mass="24754">MKKKKFFNTLAIIFGLFILVGIFSENIAGQPRKITPDLLHQIDRLMQQNKKITRLSKKDKENSKHYELNIHSPSFTHIGAVTYMEKTKTKPDDINYWPPHLEIVINCEIDRKLGFNCLSKSDKDGLLLLNSVFQVLKITNPPIEKILTSLRTCIKKGCEQYPGIFLSSTKEPDYIMVYSVSMIASKPQWIKISIYENRKEDMEYLKLFNILPK</sequence>
<dbReference type="HOGENOM" id="CLU_1293839_0_0_0"/>
<proteinExistence type="predicted"/>
<organism evidence="1 2">
    <name type="scientific">Thermodesulfobacterium commune DSM 2178</name>
    <dbReference type="NCBI Taxonomy" id="289377"/>
    <lineage>
        <taxon>Bacteria</taxon>
        <taxon>Pseudomonadati</taxon>
        <taxon>Thermodesulfobacteriota</taxon>
        <taxon>Thermodesulfobacteria</taxon>
        <taxon>Thermodesulfobacteriales</taxon>
        <taxon>Thermodesulfobacteriaceae</taxon>
        <taxon>Thermodesulfobacterium</taxon>
    </lineage>
</organism>
<evidence type="ECO:0000313" key="1">
    <source>
        <dbReference type="EMBL" id="AIH04446.1"/>
    </source>
</evidence>
<evidence type="ECO:0000313" key="2">
    <source>
        <dbReference type="Proteomes" id="UP000028481"/>
    </source>
</evidence>
<protein>
    <submittedName>
        <fullName evidence="1">Uncharacterized protein</fullName>
    </submittedName>
</protein>
<dbReference type="AlphaFoldDB" id="A0A075WU82"/>
<dbReference type="Proteomes" id="UP000028481">
    <property type="component" value="Chromosome"/>
</dbReference>
<name>A0A075WU82_9BACT</name>
<accession>A0A075WU82</accession>
<reference evidence="1 2" key="1">
    <citation type="journal article" date="2015" name="Genome Announc.">
        <title>Genome Sequence of a Sulfate-Reducing Thermophilic Bacterium, Thermodesulfobacterium commune DSM 2178T (Phylum Thermodesulfobacteria).</title>
        <authorList>
            <person name="Bhatnagar S."/>
            <person name="Badger J.H."/>
            <person name="Madupu R."/>
            <person name="Khouri H.M."/>
            <person name="O'Connor E.M."/>
            <person name="Robb F.T."/>
            <person name="Ward N.L."/>
            <person name="Eisen J.A."/>
        </authorList>
    </citation>
    <scope>NUCLEOTIDE SEQUENCE [LARGE SCALE GENOMIC DNA]</scope>
    <source>
        <strain evidence="1 2">DSM 2178</strain>
    </source>
</reference>
<dbReference type="EMBL" id="CP008796">
    <property type="protein sequence ID" value="AIH04446.1"/>
    <property type="molecule type" value="Genomic_DNA"/>
</dbReference>
<dbReference type="RefSeq" id="WP_038061516.1">
    <property type="nucleotide sequence ID" value="NZ_CP008796.1"/>
</dbReference>
<dbReference type="KEGG" id="tcm:HL41_06875"/>
<keyword evidence="2" id="KW-1185">Reference proteome</keyword>
<gene>
    <name evidence="1" type="ORF">HL41_06875</name>
</gene>